<dbReference type="FunFam" id="3.30.497.10:FF:000001">
    <property type="entry name" value="Serine protease inhibitor"/>
    <property type="match status" value="1"/>
</dbReference>
<feature type="domain" description="Serpin" evidence="5">
    <location>
        <begin position="26"/>
        <end position="385"/>
    </location>
</feature>
<dbReference type="AlphaFoldDB" id="A0AAV6U1K6"/>
<dbReference type="Pfam" id="PF00079">
    <property type="entry name" value="Serpin"/>
    <property type="match status" value="1"/>
</dbReference>
<dbReference type="InterPro" id="IPR000215">
    <property type="entry name" value="Serpin_fam"/>
</dbReference>
<dbReference type="EMBL" id="JAFNEN010000779">
    <property type="protein sequence ID" value="KAG8177425.1"/>
    <property type="molecule type" value="Genomic_DNA"/>
</dbReference>
<evidence type="ECO:0000313" key="7">
    <source>
        <dbReference type="Proteomes" id="UP000827092"/>
    </source>
</evidence>
<dbReference type="InterPro" id="IPR042178">
    <property type="entry name" value="Serpin_sf_1"/>
</dbReference>
<gene>
    <name evidence="6" type="ORF">JTE90_026210</name>
</gene>
<sequence length="385" mass="43612">MVDQVTDKSISPEILALSEANNYLAVNLHKELAKEGQNVFFSPFSISTALAMLFCGSRSETAAEMRQVLGYQAANIKDEDLKTSFEYLLAAIEKSPDSYILACANSVLSQKDFSVKDEYKSLLVESFKALLEEVDFARESGVAVKKVNGWVGEKTNNMITNLLDSLDPSTVMVLVNAVYFKGSWKEQFNERETFLQYFYNNGDGENHKQVDMMHLKKEFNYAEKDSYKALELPYKGEEISMLILLPNDRNGLQDLEKSLNPNFIQDLKSSMRNTKVEVALPKFKMEYSKALKETFQKLGMNRLFQRGAHFGGISDSNELLISEVIHKAVLEVNEEGSEAAAATAVVMMLCSLQFDPEFIVDHPFLFVIYNSKNNMIWFMGRVDEL</sequence>
<dbReference type="GO" id="GO:0005615">
    <property type="term" value="C:extracellular space"/>
    <property type="evidence" value="ECO:0007669"/>
    <property type="project" value="InterPro"/>
</dbReference>
<evidence type="ECO:0000256" key="1">
    <source>
        <dbReference type="ARBA" id="ARBA00009500"/>
    </source>
</evidence>
<reference evidence="6 7" key="1">
    <citation type="journal article" date="2022" name="Nat. Ecol. Evol.">
        <title>A masculinizing supergene underlies an exaggerated male reproductive morph in a spider.</title>
        <authorList>
            <person name="Hendrickx F."/>
            <person name="De Corte Z."/>
            <person name="Sonet G."/>
            <person name="Van Belleghem S.M."/>
            <person name="Kostlbacher S."/>
            <person name="Vangestel C."/>
        </authorList>
    </citation>
    <scope>NUCLEOTIDE SEQUENCE [LARGE SCALE GENOMIC DNA]</scope>
    <source>
        <strain evidence="6">W744_W776</strain>
    </source>
</reference>
<keyword evidence="7" id="KW-1185">Reference proteome</keyword>
<comment type="similarity">
    <text evidence="1 4">Belongs to the serpin family.</text>
</comment>
<dbReference type="PROSITE" id="PS00284">
    <property type="entry name" value="SERPIN"/>
    <property type="match status" value="1"/>
</dbReference>
<evidence type="ECO:0000313" key="6">
    <source>
        <dbReference type="EMBL" id="KAG8177425.1"/>
    </source>
</evidence>
<keyword evidence="2" id="KW-0646">Protease inhibitor</keyword>
<evidence type="ECO:0000256" key="4">
    <source>
        <dbReference type="RuleBase" id="RU000411"/>
    </source>
</evidence>
<dbReference type="PANTHER" id="PTHR11461:SF211">
    <property type="entry name" value="GH10112P-RELATED"/>
    <property type="match status" value="1"/>
</dbReference>
<evidence type="ECO:0000256" key="2">
    <source>
        <dbReference type="ARBA" id="ARBA00022690"/>
    </source>
</evidence>
<dbReference type="InterPro" id="IPR042185">
    <property type="entry name" value="Serpin_sf_2"/>
</dbReference>
<keyword evidence="3" id="KW-0722">Serine protease inhibitor</keyword>
<dbReference type="SMART" id="SM00093">
    <property type="entry name" value="SERPIN"/>
    <property type="match status" value="1"/>
</dbReference>
<dbReference type="Gene3D" id="3.30.497.10">
    <property type="entry name" value="Antithrombin, subunit I, domain 2"/>
    <property type="match status" value="1"/>
</dbReference>
<dbReference type="Gene3D" id="2.30.39.10">
    <property type="entry name" value="Alpha-1-antitrypsin, domain 1"/>
    <property type="match status" value="1"/>
</dbReference>
<dbReference type="SUPFAM" id="SSF56574">
    <property type="entry name" value="Serpins"/>
    <property type="match status" value="1"/>
</dbReference>
<proteinExistence type="inferred from homology"/>
<dbReference type="InterPro" id="IPR036186">
    <property type="entry name" value="Serpin_sf"/>
</dbReference>
<dbReference type="Proteomes" id="UP000827092">
    <property type="component" value="Unassembled WGS sequence"/>
</dbReference>
<accession>A0AAV6U1K6</accession>
<comment type="caution">
    <text evidence="6">The sequence shown here is derived from an EMBL/GenBank/DDBJ whole genome shotgun (WGS) entry which is preliminary data.</text>
</comment>
<name>A0AAV6U1K6_9ARAC</name>
<evidence type="ECO:0000256" key="3">
    <source>
        <dbReference type="ARBA" id="ARBA00022900"/>
    </source>
</evidence>
<dbReference type="GO" id="GO:0004867">
    <property type="term" value="F:serine-type endopeptidase inhibitor activity"/>
    <property type="evidence" value="ECO:0007669"/>
    <property type="project" value="UniProtKB-KW"/>
</dbReference>
<dbReference type="PANTHER" id="PTHR11461">
    <property type="entry name" value="SERINE PROTEASE INHIBITOR, SERPIN"/>
    <property type="match status" value="1"/>
</dbReference>
<dbReference type="InterPro" id="IPR023795">
    <property type="entry name" value="Serpin_CS"/>
</dbReference>
<organism evidence="6 7">
    <name type="scientific">Oedothorax gibbosus</name>
    <dbReference type="NCBI Taxonomy" id="931172"/>
    <lineage>
        <taxon>Eukaryota</taxon>
        <taxon>Metazoa</taxon>
        <taxon>Ecdysozoa</taxon>
        <taxon>Arthropoda</taxon>
        <taxon>Chelicerata</taxon>
        <taxon>Arachnida</taxon>
        <taxon>Araneae</taxon>
        <taxon>Araneomorphae</taxon>
        <taxon>Entelegynae</taxon>
        <taxon>Araneoidea</taxon>
        <taxon>Linyphiidae</taxon>
        <taxon>Erigoninae</taxon>
        <taxon>Oedothorax</taxon>
    </lineage>
</organism>
<dbReference type="InterPro" id="IPR023796">
    <property type="entry name" value="Serpin_dom"/>
</dbReference>
<protein>
    <recommendedName>
        <fullName evidence="5">Serpin domain-containing protein</fullName>
    </recommendedName>
</protein>
<evidence type="ECO:0000259" key="5">
    <source>
        <dbReference type="SMART" id="SM00093"/>
    </source>
</evidence>
<dbReference type="CDD" id="cd19577">
    <property type="entry name" value="serpinJ_IRS-2-like"/>
    <property type="match status" value="1"/>
</dbReference>